<evidence type="ECO:0000313" key="4">
    <source>
        <dbReference type="Proteomes" id="UP000509684"/>
    </source>
</evidence>
<evidence type="ECO:0000313" key="3">
    <source>
        <dbReference type="Proteomes" id="UP000021315"/>
    </source>
</evidence>
<dbReference type="EMBL" id="CP058708">
    <property type="protein sequence ID" value="QLH51669.1"/>
    <property type="molecule type" value="Genomic_DNA"/>
</dbReference>
<keyword evidence="3" id="KW-1185">Reference proteome</keyword>
<dbReference type="Proteomes" id="UP000021315">
    <property type="component" value="Unassembled WGS sequence"/>
</dbReference>
<accession>A0A7D5NGG9</accession>
<accession>A0A080M380</accession>
<sequence length="319" mass="35720">MIQGVKDSTLRKAIHSQRVPQLAPLPQERVESAPAGTMRWYADSQISFLSYSTVAMLIEQMEQAGKPVAFFDAQGLQSIQDLLGYLFGALPRESDLKTRVLGFIAKDSPVRNALEALASGTRTGEALVSAYWREAYNGIRKALGASSVPPLLVIDEFSLFLKNILERTPEGRDEIDQLLAAMREWRAAGMKMLLTGSIGVTALSRRYQLTGDHLNDSQPFDVPELSDDEAREFIRQAAEKLSQGRWRDEHTGKFIEECGVLYPSFLVKGLLEIGIQSPPPPGDFAGMFAHYVRPVLHDDFYNQFNKRFKFYGEIDKDGQ</sequence>
<dbReference type="RefSeq" id="WP_034953440.1">
    <property type="nucleotide sequence ID" value="NZ_JDST02000126.1"/>
</dbReference>
<evidence type="ECO:0000313" key="1">
    <source>
        <dbReference type="EMBL" id="KFB74810.1"/>
    </source>
</evidence>
<gene>
    <name evidence="1" type="ORF">AW06_004222</name>
    <name evidence="2" type="ORF">HWD57_19110</name>
</gene>
<organism evidence="1 3">
    <name type="scientific">Candidatus Accumulibacter cognatus</name>
    <dbReference type="NCBI Taxonomy" id="2954383"/>
    <lineage>
        <taxon>Bacteria</taxon>
        <taxon>Pseudomonadati</taxon>
        <taxon>Pseudomonadota</taxon>
        <taxon>Betaproteobacteria</taxon>
        <taxon>Candidatus Accumulibacter</taxon>
    </lineage>
</organism>
<proteinExistence type="predicted"/>
<reference evidence="2 4" key="2">
    <citation type="journal article" date="2019" name="Microbiome">
        <title>Annotated bacterial chromosomes from frame-shift-corrected long-read metagenomic data.</title>
        <authorList>
            <person name="Arumugam K."/>
            <person name="Bagci C."/>
            <person name="Bessarab I."/>
            <person name="Beier S."/>
            <person name="Buchfink B."/>
            <person name="Gorska A."/>
            <person name="Qiu G."/>
            <person name="Huson D.H."/>
            <person name="Williams R.B.H."/>
        </authorList>
    </citation>
    <scope>NUCLEOTIDE SEQUENCE [LARGE SCALE GENOMIC DNA]</scope>
    <source>
        <strain evidence="2">SSA1</strain>
    </source>
</reference>
<dbReference type="SUPFAM" id="SSF52540">
    <property type="entry name" value="P-loop containing nucleoside triphosphate hydrolases"/>
    <property type="match status" value="1"/>
</dbReference>
<reference evidence="1 3" key="1">
    <citation type="submission" date="2014-02" db="EMBL/GenBank/DDBJ databases">
        <title>Expanding our view of genomic diversity in Candidatus Accumulibacter clades.</title>
        <authorList>
            <person name="Skennerton C.T."/>
            <person name="Barr J.J."/>
            <person name="Slater F.R."/>
            <person name="Bond P.L."/>
            <person name="Tyson G.W."/>
        </authorList>
    </citation>
    <scope>NUCLEOTIDE SEQUENCE [LARGE SCALE GENOMIC DNA]</scope>
    <source>
        <strain evidence="3">SK-02</strain>
    </source>
</reference>
<dbReference type="Proteomes" id="UP000509684">
    <property type="component" value="Chromosome"/>
</dbReference>
<name>A0A080M380_9PROT</name>
<dbReference type="KEGG" id="acog:HWD57_19110"/>
<protein>
    <submittedName>
        <fullName evidence="1">Uncharacterized protein</fullName>
    </submittedName>
</protein>
<dbReference type="AlphaFoldDB" id="A0A080M380"/>
<evidence type="ECO:0000313" key="2">
    <source>
        <dbReference type="EMBL" id="QLH51669.1"/>
    </source>
</evidence>
<dbReference type="InterPro" id="IPR027417">
    <property type="entry name" value="P-loop_NTPase"/>
</dbReference>
<dbReference type="EMBL" id="JDST02000126">
    <property type="protein sequence ID" value="KFB74810.1"/>
    <property type="molecule type" value="Genomic_DNA"/>
</dbReference>
<reference evidence="2" key="3">
    <citation type="submission" date="2020-06" db="EMBL/GenBank/DDBJ databases">
        <authorList>
            <person name="Arumugam K."/>
            <person name="Besarab I."/>
            <person name="Haryono M."/>
            <person name="Bagci C."/>
            <person name="Beier S."/>
            <person name="Buchfink B."/>
            <person name="Gorska A."/>
            <person name="Qiu G."/>
            <person name="Huson D.H."/>
            <person name="Williams R.B."/>
        </authorList>
    </citation>
    <scope>NUCLEOTIDE SEQUENCE</scope>
    <source>
        <strain evidence="2">SSA1</strain>
    </source>
</reference>